<dbReference type="AlphaFoldDB" id="A0A1M5KPS0"/>
<dbReference type="STRING" id="1123382.SAMN02745221_00447"/>
<dbReference type="InterPro" id="IPR058355">
    <property type="entry name" value="DUF8042"/>
</dbReference>
<evidence type="ECO:0000313" key="3">
    <source>
        <dbReference type="Proteomes" id="UP000242329"/>
    </source>
</evidence>
<name>A0A1M5KPS0_9FIRM</name>
<evidence type="ECO:0000313" key="2">
    <source>
        <dbReference type="EMBL" id="SHG54183.1"/>
    </source>
</evidence>
<dbReference type="EMBL" id="FQWY01000005">
    <property type="protein sequence ID" value="SHG54183.1"/>
    <property type="molecule type" value="Genomic_DNA"/>
</dbReference>
<dbReference type="RefSeq" id="WP_073089473.1">
    <property type="nucleotide sequence ID" value="NZ_FQWY01000005.1"/>
</dbReference>
<evidence type="ECO:0000259" key="1">
    <source>
        <dbReference type="Pfam" id="PF26154"/>
    </source>
</evidence>
<proteinExistence type="predicted"/>
<sequence length="121" mass="13936">MLDKTVVQNILELLGTMEEAFAYTRDKLEALEIEATTGVLHDTMEAFLTIENSLLFMSPDLAAGRIKQATDKLRDAFSLIVQNYEEERGYKALEIVRTSLEPAFRYWKQTLEEELRPYVVS</sequence>
<dbReference type="OrthoDB" id="2874105at2"/>
<dbReference type="Pfam" id="PF26154">
    <property type="entry name" value="DUF8042"/>
    <property type="match status" value="1"/>
</dbReference>
<organism evidence="2 3">
    <name type="scientific">Thermosyntropha lipolytica DSM 11003</name>
    <dbReference type="NCBI Taxonomy" id="1123382"/>
    <lineage>
        <taxon>Bacteria</taxon>
        <taxon>Bacillati</taxon>
        <taxon>Bacillota</taxon>
        <taxon>Clostridia</taxon>
        <taxon>Eubacteriales</taxon>
        <taxon>Syntrophomonadaceae</taxon>
        <taxon>Thermosyntropha</taxon>
    </lineage>
</organism>
<keyword evidence="3" id="KW-1185">Reference proteome</keyword>
<gene>
    <name evidence="2" type="ORF">SAMN02745221_00447</name>
</gene>
<feature type="domain" description="DUF8042" evidence="1">
    <location>
        <begin position="4"/>
        <end position="117"/>
    </location>
</feature>
<accession>A0A1M5KPS0</accession>
<dbReference type="Proteomes" id="UP000242329">
    <property type="component" value="Unassembled WGS sequence"/>
</dbReference>
<reference evidence="3" key="1">
    <citation type="submission" date="2016-11" db="EMBL/GenBank/DDBJ databases">
        <authorList>
            <person name="Varghese N."/>
            <person name="Submissions S."/>
        </authorList>
    </citation>
    <scope>NUCLEOTIDE SEQUENCE [LARGE SCALE GENOMIC DNA]</scope>
    <source>
        <strain evidence="3">DSM 11003</strain>
    </source>
</reference>
<protein>
    <recommendedName>
        <fullName evidence="1">DUF8042 domain-containing protein</fullName>
    </recommendedName>
</protein>